<protein>
    <recommendedName>
        <fullName evidence="4">CENP-V/GFA domain-containing protein</fullName>
    </recommendedName>
</protein>
<dbReference type="PANTHER" id="PTHR28620">
    <property type="entry name" value="CENTROMERE PROTEIN V"/>
    <property type="match status" value="1"/>
</dbReference>
<dbReference type="Pfam" id="PF04828">
    <property type="entry name" value="GFA"/>
    <property type="match status" value="1"/>
</dbReference>
<dbReference type="PANTHER" id="PTHR28620:SF1">
    <property type="entry name" value="CENP-V_GFA DOMAIN-CONTAINING PROTEIN"/>
    <property type="match status" value="1"/>
</dbReference>
<accession>A0A1R2AMX4</accession>
<dbReference type="GO" id="GO:0046872">
    <property type="term" value="F:metal ion binding"/>
    <property type="evidence" value="ECO:0007669"/>
    <property type="project" value="UniProtKB-KW"/>
</dbReference>
<feature type="domain" description="CENP-V/GFA" evidence="4">
    <location>
        <begin position="4"/>
        <end position="116"/>
    </location>
</feature>
<dbReference type="InterPro" id="IPR006913">
    <property type="entry name" value="CENP-V/GFA"/>
</dbReference>
<keyword evidence="2" id="KW-0479">Metal-binding</keyword>
<sequence>MVKYYGGCHCRAVTFEVEAPSDLVVFKCNCSICHIKQNHHFIVPERFFTLLSGQEMLTEYRFNTRTAIHLFCKVCGVESFYRPRSNPDGYGVNIYSIDINPASSITYEEFDGNNWEETKANSDIAKYSNY</sequence>
<comment type="similarity">
    <text evidence="1">Belongs to the Gfa family.</text>
</comment>
<keyword evidence="3" id="KW-0862">Zinc</keyword>
<dbReference type="AlphaFoldDB" id="A0A1R2AMX4"/>
<gene>
    <name evidence="5" type="ORF">SteCoe_37639</name>
</gene>
<reference evidence="5 6" key="1">
    <citation type="submission" date="2016-11" db="EMBL/GenBank/DDBJ databases">
        <title>The macronuclear genome of Stentor coeruleus: a giant cell with tiny introns.</title>
        <authorList>
            <person name="Slabodnick M."/>
            <person name="Ruby J.G."/>
            <person name="Reiff S.B."/>
            <person name="Swart E.C."/>
            <person name="Gosai S."/>
            <person name="Prabakaran S."/>
            <person name="Witkowska E."/>
            <person name="Larue G.E."/>
            <person name="Fisher S."/>
            <person name="Freeman R.M."/>
            <person name="Gunawardena J."/>
            <person name="Chu W."/>
            <person name="Stover N.A."/>
            <person name="Gregory B.D."/>
            <person name="Nowacki M."/>
            <person name="Derisi J."/>
            <person name="Roy S.W."/>
            <person name="Marshall W.F."/>
            <person name="Sood P."/>
        </authorList>
    </citation>
    <scope>NUCLEOTIDE SEQUENCE [LARGE SCALE GENOMIC DNA]</scope>
    <source>
        <strain evidence="5">WM001</strain>
    </source>
</reference>
<evidence type="ECO:0000259" key="4">
    <source>
        <dbReference type="PROSITE" id="PS51891"/>
    </source>
</evidence>
<dbReference type="SUPFAM" id="SSF51316">
    <property type="entry name" value="Mss4-like"/>
    <property type="match status" value="1"/>
</dbReference>
<evidence type="ECO:0000313" key="6">
    <source>
        <dbReference type="Proteomes" id="UP000187209"/>
    </source>
</evidence>
<dbReference type="EMBL" id="MPUH01001946">
    <property type="protein sequence ID" value="OMJ65775.1"/>
    <property type="molecule type" value="Genomic_DNA"/>
</dbReference>
<evidence type="ECO:0000256" key="2">
    <source>
        <dbReference type="ARBA" id="ARBA00022723"/>
    </source>
</evidence>
<dbReference type="InterPro" id="IPR011057">
    <property type="entry name" value="Mss4-like_sf"/>
</dbReference>
<dbReference type="PROSITE" id="PS51891">
    <property type="entry name" value="CENP_V_GFA"/>
    <property type="match status" value="1"/>
</dbReference>
<name>A0A1R2AMX4_9CILI</name>
<dbReference type="Gene3D" id="2.170.150.70">
    <property type="match status" value="1"/>
</dbReference>
<comment type="caution">
    <text evidence="5">The sequence shown here is derived from an EMBL/GenBank/DDBJ whole genome shotgun (WGS) entry which is preliminary data.</text>
</comment>
<evidence type="ECO:0000256" key="3">
    <source>
        <dbReference type="ARBA" id="ARBA00022833"/>
    </source>
</evidence>
<keyword evidence="6" id="KW-1185">Reference proteome</keyword>
<dbReference type="GO" id="GO:0016846">
    <property type="term" value="F:carbon-sulfur lyase activity"/>
    <property type="evidence" value="ECO:0007669"/>
    <property type="project" value="InterPro"/>
</dbReference>
<dbReference type="Proteomes" id="UP000187209">
    <property type="component" value="Unassembled WGS sequence"/>
</dbReference>
<evidence type="ECO:0000256" key="1">
    <source>
        <dbReference type="ARBA" id="ARBA00005495"/>
    </source>
</evidence>
<proteinExistence type="inferred from homology"/>
<dbReference type="InterPro" id="IPR052355">
    <property type="entry name" value="CENP-V-like"/>
</dbReference>
<evidence type="ECO:0000313" key="5">
    <source>
        <dbReference type="EMBL" id="OMJ65775.1"/>
    </source>
</evidence>
<organism evidence="5 6">
    <name type="scientific">Stentor coeruleus</name>
    <dbReference type="NCBI Taxonomy" id="5963"/>
    <lineage>
        <taxon>Eukaryota</taxon>
        <taxon>Sar</taxon>
        <taxon>Alveolata</taxon>
        <taxon>Ciliophora</taxon>
        <taxon>Postciliodesmatophora</taxon>
        <taxon>Heterotrichea</taxon>
        <taxon>Heterotrichida</taxon>
        <taxon>Stentoridae</taxon>
        <taxon>Stentor</taxon>
    </lineage>
</organism>
<dbReference type="OrthoDB" id="2993351at2759"/>